<feature type="transmembrane region" description="Helical" evidence="9">
    <location>
        <begin position="358"/>
        <end position="379"/>
    </location>
</feature>
<dbReference type="SFLD" id="SFLDS00003">
    <property type="entry name" value="Haloacid_Dehalogenase"/>
    <property type="match status" value="1"/>
</dbReference>
<feature type="transmembrane region" description="Helical" evidence="9">
    <location>
        <begin position="25"/>
        <end position="47"/>
    </location>
</feature>
<evidence type="ECO:0000256" key="9">
    <source>
        <dbReference type="SAM" id="Phobius"/>
    </source>
</evidence>
<dbReference type="SUPFAM" id="SSF56784">
    <property type="entry name" value="HAD-like"/>
    <property type="match status" value="1"/>
</dbReference>
<keyword evidence="4" id="KW-0547">Nucleotide-binding</keyword>
<comment type="caution">
    <text evidence="10">The sequence shown here is derived from an EMBL/GenBank/DDBJ whole genome shotgun (WGS) entry which is preliminary data.</text>
</comment>
<dbReference type="Pfam" id="PF00702">
    <property type="entry name" value="Hydrolase"/>
    <property type="match status" value="1"/>
</dbReference>
<dbReference type="SUPFAM" id="SSF81665">
    <property type="entry name" value="Calcium ATPase, transmembrane domain M"/>
    <property type="match status" value="1"/>
</dbReference>
<dbReference type="PRINTS" id="PR00120">
    <property type="entry name" value="HATPASE"/>
</dbReference>
<dbReference type="InterPro" id="IPR044492">
    <property type="entry name" value="P_typ_ATPase_HD_dom"/>
</dbReference>
<feature type="transmembrane region" description="Helical" evidence="9">
    <location>
        <begin position="330"/>
        <end position="352"/>
    </location>
</feature>
<dbReference type="SFLD" id="SFLDF00027">
    <property type="entry name" value="p-type_atpase"/>
    <property type="match status" value="1"/>
</dbReference>
<dbReference type="GO" id="GO:0016887">
    <property type="term" value="F:ATP hydrolysis activity"/>
    <property type="evidence" value="ECO:0007669"/>
    <property type="project" value="InterPro"/>
</dbReference>
<keyword evidence="5" id="KW-0067">ATP-binding</keyword>
<dbReference type="PRINTS" id="PR00119">
    <property type="entry name" value="CATATPASE"/>
</dbReference>
<dbReference type="InterPro" id="IPR036412">
    <property type="entry name" value="HAD-like_sf"/>
</dbReference>
<evidence type="ECO:0000256" key="4">
    <source>
        <dbReference type="ARBA" id="ARBA00022741"/>
    </source>
</evidence>
<dbReference type="AlphaFoldDB" id="A0A644XWK1"/>
<dbReference type="GO" id="GO:0005507">
    <property type="term" value="F:copper ion binding"/>
    <property type="evidence" value="ECO:0007669"/>
    <property type="project" value="TreeGrafter"/>
</dbReference>
<evidence type="ECO:0000256" key="2">
    <source>
        <dbReference type="ARBA" id="ARBA00022692"/>
    </source>
</evidence>
<protein>
    <submittedName>
        <fullName evidence="10">Copper-exporting P-type ATPase</fullName>
    </submittedName>
</protein>
<evidence type="ECO:0000256" key="6">
    <source>
        <dbReference type="ARBA" id="ARBA00022967"/>
    </source>
</evidence>
<dbReference type="EMBL" id="VSSQ01003392">
    <property type="protein sequence ID" value="MPM20479.1"/>
    <property type="molecule type" value="Genomic_DNA"/>
</dbReference>
<dbReference type="Gene3D" id="3.40.50.1000">
    <property type="entry name" value="HAD superfamily/HAD-like"/>
    <property type="match status" value="1"/>
</dbReference>
<dbReference type="NCBIfam" id="TIGR01494">
    <property type="entry name" value="ATPase_P-type"/>
    <property type="match status" value="1"/>
</dbReference>
<keyword evidence="8 9" id="KW-0472">Membrane</keyword>
<dbReference type="InterPro" id="IPR023298">
    <property type="entry name" value="ATPase_P-typ_TM_dom_sf"/>
</dbReference>
<evidence type="ECO:0000256" key="1">
    <source>
        <dbReference type="ARBA" id="ARBA00004141"/>
    </source>
</evidence>
<dbReference type="PROSITE" id="PS00154">
    <property type="entry name" value="ATPASE_E1_E2"/>
    <property type="match status" value="1"/>
</dbReference>
<evidence type="ECO:0000256" key="5">
    <source>
        <dbReference type="ARBA" id="ARBA00022840"/>
    </source>
</evidence>
<reference evidence="10" key="1">
    <citation type="submission" date="2019-08" db="EMBL/GenBank/DDBJ databases">
        <authorList>
            <person name="Kucharzyk K."/>
            <person name="Murdoch R.W."/>
            <person name="Higgins S."/>
            <person name="Loffler F."/>
        </authorList>
    </citation>
    <scope>NUCLEOTIDE SEQUENCE</scope>
</reference>
<dbReference type="NCBIfam" id="TIGR01525">
    <property type="entry name" value="ATPase-IB_hvy"/>
    <property type="match status" value="1"/>
</dbReference>
<keyword evidence="3" id="KW-0479">Metal-binding</keyword>
<comment type="subcellular location">
    <subcellularLocation>
        <location evidence="1">Membrane</location>
        <topology evidence="1">Multi-pass membrane protein</topology>
    </subcellularLocation>
</comment>
<dbReference type="InterPro" id="IPR023299">
    <property type="entry name" value="ATPase_P-typ_cyto_dom_N"/>
</dbReference>
<dbReference type="InterPro" id="IPR023214">
    <property type="entry name" value="HAD_sf"/>
</dbReference>
<dbReference type="SFLD" id="SFLDG00002">
    <property type="entry name" value="C1.7:_P-type_atpase_like"/>
    <property type="match status" value="1"/>
</dbReference>
<dbReference type="InterPro" id="IPR001757">
    <property type="entry name" value="P_typ_ATPase"/>
</dbReference>
<organism evidence="10">
    <name type="scientific">bioreactor metagenome</name>
    <dbReference type="NCBI Taxonomy" id="1076179"/>
    <lineage>
        <taxon>unclassified sequences</taxon>
        <taxon>metagenomes</taxon>
        <taxon>ecological metagenomes</taxon>
    </lineage>
</organism>
<sequence length="384" mass="39160">MGIAILAAIFWAFQGKDTAFVLTVFVSVLVIACPCALGLATPTAIMVGTGKGAQLGILIKSGEALESAGHVDTVVLDKTGTITEGRPSLEDVIPYGQTAQAVLRLAAAAERGSEHPVAKAIVAAAGEGVPQAESFAAVPGRGVEAVVEGVQILAGNRRLMEERGVDIAASQADGERLSAEGKMLMFIAADGKLAALLSAKDRLKETSAAAIRQLRQMGIEPIMLTGDNAITAAAIAKQAGIDKVISDVLPDKKAAEIERLKAEGRKVCMVGDGINDAPALATADIGMAIGTGTDVAVESAQVVLMSGDLGGVPKTIALSRATVARIKGGLFWAFAYNTAGIPVAAGLLYYFGGPLLNPMIAGGAMAMSSVSVVLNALALKRFKG</sequence>
<evidence type="ECO:0000256" key="7">
    <source>
        <dbReference type="ARBA" id="ARBA00022989"/>
    </source>
</evidence>
<dbReference type="PANTHER" id="PTHR43520:SF8">
    <property type="entry name" value="P-TYPE CU(+) TRANSPORTER"/>
    <property type="match status" value="1"/>
</dbReference>
<dbReference type="InterPro" id="IPR018303">
    <property type="entry name" value="ATPase_P-typ_P_site"/>
</dbReference>
<evidence type="ECO:0000313" key="10">
    <source>
        <dbReference type="EMBL" id="MPM20479.1"/>
    </source>
</evidence>
<dbReference type="PANTHER" id="PTHR43520">
    <property type="entry name" value="ATP7, ISOFORM B"/>
    <property type="match status" value="1"/>
</dbReference>
<gene>
    <name evidence="10" type="primary">copA_26</name>
    <name evidence="10" type="ORF">SDC9_66909</name>
</gene>
<dbReference type="Gene3D" id="3.40.1110.10">
    <property type="entry name" value="Calcium-transporting ATPase, cytoplasmic domain N"/>
    <property type="match status" value="1"/>
</dbReference>
<accession>A0A644XWK1</accession>
<dbReference type="InterPro" id="IPR027256">
    <property type="entry name" value="P-typ_ATPase_IB"/>
</dbReference>
<evidence type="ECO:0000256" key="3">
    <source>
        <dbReference type="ARBA" id="ARBA00022723"/>
    </source>
</evidence>
<name>A0A644XWK1_9ZZZZ</name>
<dbReference type="GO" id="GO:0016020">
    <property type="term" value="C:membrane"/>
    <property type="evidence" value="ECO:0007669"/>
    <property type="project" value="UniProtKB-SubCell"/>
</dbReference>
<dbReference type="GO" id="GO:0043682">
    <property type="term" value="F:P-type divalent copper transporter activity"/>
    <property type="evidence" value="ECO:0007669"/>
    <property type="project" value="TreeGrafter"/>
</dbReference>
<keyword evidence="7 9" id="KW-1133">Transmembrane helix</keyword>
<dbReference type="GO" id="GO:0005524">
    <property type="term" value="F:ATP binding"/>
    <property type="evidence" value="ECO:0007669"/>
    <property type="project" value="UniProtKB-KW"/>
</dbReference>
<evidence type="ECO:0000256" key="8">
    <source>
        <dbReference type="ARBA" id="ARBA00023136"/>
    </source>
</evidence>
<proteinExistence type="predicted"/>
<keyword evidence="2 9" id="KW-0812">Transmembrane</keyword>
<dbReference type="GO" id="GO:0055070">
    <property type="term" value="P:copper ion homeostasis"/>
    <property type="evidence" value="ECO:0007669"/>
    <property type="project" value="TreeGrafter"/>
</dbReference>
<keyword evidence="6" id="KW-1278">Translocase</keyword>